<sequence length="156" mass="17139">MIKLIVLDVDGVLTDGTVFYDNFGNEYKGFNVKDGYAIKRALSSNVEVAIISGRRSKAVEKRCEELGVSKVFQGVSNKLEVLEKLCNEMKISFEEVAAMGDDIPDIPILKSVGFSAAPIDAVEEVKEVVNFVSKREGGRGAVREFIDYILSLNGKQ</sequence>
<dbReference type="NCBIfam" id="TIGR01670">
    <property type="entry name" value="KdsC-phosphatas"/>
    <property type="match status" value="1"/>
</dbReference>
<dbReference type="InterPro" id="IPR023214">
    <property type="entry name" value="HAD_sf"/>
</dbReference>
<evidence type="ECO:0000313" key="7">
    <source>
        <dbReference type="EMBL" id="SMP06843.1"/>
    </source>
</evidence>
<evidence type="ECO:0000313" key="8">
    <source>
        <dbReference type="Proteomes" id="UP001157911"/>
    </source>
</evidence>
<gene>
    <name evidence="7" type="ORF">SAMN06265339_0414</name>
</gene>
<dbReference type="Proteomes" id="UP001157911">
    <property type="component" value="Unassembled WGS sequence"/>
</dbReference>
<evidence type="ECO:0000256" key="5">
    <source>
        <dbReference type="ARBA" id="ARBA00022801"/>
    </source>
</evidence>
<comment type="caution">
    <text evidence="7">The sequence shown here is derived from an EMBL/GenBank/DDBJ whole genome shotgun (WGS) entry which is preliminary data.</text>
</comment>
<comment type="cofactor">
    <cofactor evidence="1">
        <name>Mg(2+)</name>
        <dbReference type="ChEBI" id="CHEBI:18420"/>
    </cofactor>
</comment>
<evidence type="ECO:0000256" key="2">
    <source>
        <dbReference type="ARBA" id="ARBA00005893"/>
    </source>
</evidence>
<dbReference type="RefSeq" id="WP_283399919.1">
    <property type="nucleotide sequence ID" value="NZ_FXUB01000001.1"/>
</dbReference>
<dbReference type="SFLD" id="SFLDG01136">
    <property type="entry name" value="C1.6:_Phosphoserine_Phosphatas"/>
    <property type="match status" value="1"/>
</dbReference>
<name>A0ABY1NDS6_9BACT</name>
<dbReference type="PANTHER" id="PTHR21485">
    <property type="entry name" value="HAD SUPERFAMILY MEMBERS CMAS AND KDSC"/>
    <property type="match status" value="1"/>
</dbReference>
<dbReference type="InterPro" id="IPR036412">
    <property type="entry name" value="HAD-like_sf"/>
</dbReference>
<dbReference type="Gene3D" id="3.40.50.1000">
    <property type="entry name" value="HAD superfamily/HAD-like"/>
    <property type="match status" value="1"/>
</dbReference>
<dbReference type="SFLD" id="SFLDG01138">
    <property type="entry name" value="C1.6.2:_Deoxy-d-mannose-octulo"/>
    <property type="match status" value="1"/>
</dbReference>
<evidence type="ECO:0000256" key="3">
    <source>
        <dbReference type="ARBA" id="ARBA00011881"/>
    </source>
</evidence>
<evidence type="ECO:0000256" key="6">
    <source>
        <dbReference type="ARBA" id="ARBA00022842"/>
    </source>
</evidence>
<dbReference type="Pfam" id="PF08282">
    <property type="entry name" value="Hydrolase_3"/>
    <property type="match status" value="1"/>
</dbReference>
<keyword evidence="5" id="KW-0378">Hydrolase</keyword>
<comment type="similarity">
    <text evidence="2">Belongs to the KdsC family.</text>
</comment>
<keyword evidence="8" id="KW-1185">Reference proteome</keyword>
<keyword evidence="6" id="KW-0460">Magnesium</keyword>
<dbReference type="SFLD" id="SFLDS00003">
    <property type="entry name" value="Haloacid_Dehalogenase"/>
    <property type="match status" value="1"/>
</dbReference>
<protein>
    <submittedName>
        <fullName evidence="7">3-deoxy-D-manno-octulosonate 8-phosphate phosphatase (KDO 8-P phosphatase)</fullName>
    </submittedName>
</protein>
<dbReference type="NCBIfam" id="TIGR01662">
    <property type="entry name" value="HAD-SF-IIIA"/>
    <property type="match status" value="1"/>
</dbReference>
<evidence type="ECO:0000256" key="1">
    <source>
        <dbReference type="ARBA" id="ARBA00001946"/>
    </source>
</evidence>
<reference evidence="7 8" key="1">
    <citation type="submission" date="2017-05" db="EMBL/GenBank/DDBJ databases">
        <authorList>
            <person name="Varghese N."/>
            <person name="Submissions S."/>
        </authorList>
    </citation>
    <scope>NUCLEOTIDE SEQUENCE [LARGE SCALE GENOMIC DNA]</scope>
    <source>
        <strain evidence="7 8">DSM 15522</strain>
    </source>
</reference>
<dbReference type="EMBL" id="FXUB01000001">
    <property type="protein sequence ID" value="SMP06843.1"/>
    <property type="molecule type" value="Genomic_DNA"/>
</dbReference>
<dbReference type="InterPro" id="IPR006549">
    <property type="entry name" value="HAD-SF_hydro_IIIA"/>
</dbReference>
<comment type="subunit">
    <text evidence="3">Homotetramer.</text>
</comment>
<dbReference type="InterPro" id="IPR010023">
    <property type="entry name" value="KdsC_fam"/>
</dbReference>
<dbReference type="CDD" id="cd01630">
    <property type="entry name" value="HAD_KDO-like"/>
    <property type="match status" value="1"/>
</dbReference>
<proteinExistence type="inferred from homology"/>
<evidence type="ECO:0000256" key="4">
    <source>
        <dbReference type="ARBA" id="ARBA00022723"/>
    </source>
</evidence>
<dbReference type="SUPFAM" id="SSF56784">
    <property type="entry name" value="HAD-like"/>
    <property type="match status" value="1"/>
</dbReference>
<dbReference type="InterPro" id="IPR050793">
    <property type="entry name" value="CMP-NeuNAc_synthase"/>
</dbReference>
<accession>A0ABY1NDS6</accession>
<keyword evidence="4" id="KW-0479">Metal-binding</keyword>
<dbReference type="PIRSF" id="PIRSF006118">
    <property type="entry name" value="KDO8-P_Ptase"/>
    <property type="match status" value="1"/>
</dbReference>
<organism evidence="7 8">
    <name type="scientific">Desulfurobacterium pacificum</name>
    <dbReference type="NCBI Taxonomy" id="240166"/>
    <lineage>
        <taxon>Bacteria</taxon>
        <taxon>Pseudomonadati</taxon>
        <taxon>Aquificota</taxon>
        <taxon>Aquificia</taxon>
        <taxon>Desulfurobacteriales</taxon>
        <taxon>Desulfurobacteriaceae</taxon>
        <taxon>Desulfurobacterium</taxon>
    </lineage>
</organism>
<dbReference type="PANTHER" id="PTHR21485:SF3">
    <property type="entry name" value="N-ACYLNEURAMINATE CYTIDYLYLTRANSFERASE"/>
    <property type="match status" value="1"/>
</dbReference>